<dbReference type="Pfam" id="PF07729">
    <property type="entry name" value="FCD"/>
    <property type="match status" value="1"/>
</dbReference>
<dbReference type="GO" id="GO:0003677">
    <property type="term" value="F:DNA binding"/>
    <property type="evidence" value="ECO:0007669"/>
    <property type="project" value="UniProtKB-KW"/>
</dbReference>
<keyword evidence="6" id="KW-1185">Reference proteome</keyword>
<comment type="caution">
    <text evidence="5">The sequence shown here is derived from an EMBL/GenBank/DDBJ whole genome shotgun (WGS) entry which is preliminary data.</text>
</comment>
<dbReference type="Gene3D" id="1.10.10.10">
    <property type="entry name" value="Winged helix-like DNA-binding domain superfamily/Winged helix DNA-binding domain"/>
    <property type="match status" value="1"/>
</dbReference>
<feature type="domain" description="HTH gntR-type" evidence="4">
    <location>
        <begin position="29"/>
        <end position="97"/>
    </location>
</feature>
<dbReference type="PANTHER" id="PTHR43537">
    <property type="entry name" value="TRANSCRIPTIONAL REGULATOR, GNTR FAMILY"/>
    <property type="match status" value="1"/>
</dbReference>
<dbReference type="SMART" id="SM00345">
    <property type="entry name" value="HTH_GNTR"/>
    <property type="match status" value="1"/>
</dbReference>
<dbReference type="GO" id="GO:0003700">
    <property type="term" value="F:DNA-binding transcription factor activity"/>
    <property type="evidence" value="ECO:0007669"/>
    <property type="project" value="InterPro"/>
</dbReference>
<proteinExistence type="predicted"/>
<evidence type="ECO:0000256" key="3">
    <source>
        <dbReference type="ARBA" id="ARBA00023163"/>
    </source>
</evidence>
<evidence type="ECO:0000256" key="1">
    <source>
        <dbReference type="ARBA" id="ARBA00023015"/>
    </source>
</evidence>
<keyword evidence="3" id="KW-0804">Transcription</keyword>
<evidence type="ECO:0000259" key="4">
    <source>
        <dbReference type="PROSITE" id="PS50949"/>
    </source>
</evidence>
<dbReference type="AlphaFoldDB" id="A0A0P9D123"/>
<dbReference type="InterPro" id="IPR011711">
    <property type="entry name" value="GntR_C"/>
</dbReference>
<dbReference type="SUPFAM" id="SSF48008">
    <property type="entry name" value="GntR ligand-binding domain-like"/>
    <property type="match status" value="1"/>
</dbReference>
<evidence type="ECO:0000313" key="6">
    <source>
        <dbReference type="Proteomes" id="UP000050509"/>
    </source>
</evidence>
<evidence type="ECO:0000256" key="2">
    <source>
        <dbReference type="ARBA" id="ARBA00023125"/>
    </source>
</evidence>
<dbReference type="Gene3D" id="1.20.120.530">
    <property type="entry name" value="GntR ligand-binding domain-like"/>
    <property type="match status" value="1"/>
</dbReference>
<dbReference type="Proteomes" id="UP000050509">
    <property type="component" value="Unassembled WGS sequence"/>
</dbReference>
<dbReference type="PROSITE" id="PS50949">
    <property type="entry name" value="HTH_GNTR"/>
    <property type="match status" value="1"/>
</dbReference>
<dbReference type="InterPro" id="IPR036388">
    <property type="entry name" value="WH-like_DNA-bd_sf"/>
</dbReference>
<keyword evidence="1" id="KW-0805">Transcription regulation</keyword>
<organism evidence="5 6">
    <name type="scientific">Kouleothrix aurantiaca</name>
    <dbReference type="NCBI Taxonomy" id="186479"/>
    <lineage>
        <taxon>Bacteria</taxon>
        <taxon>Bacillati</taxon>
        <taxon>Chloroflexota</taxon>
        <taxon>Chloroflexia</taxon>
        <taxon>Chloroflexales</taxon>
        <taxon>Roseiflexineae</taxon>
        <taxon>Roseiflexaceae</taxon>
        <taxon>Kouleothrix</taxon>
    </lineage>
</organism>
<dbReference type="Pfam" id="PF00392">
    <property type="entry name" value="GntR"/>
    <property type="match status" value="1"/>
</dbReference>
<protein>
    <recommendedName>
        <fullName evidence="4">HTH gntR-type domain-containing protein</fullName>
    </recommendedName>
</protein>
<accession>A0A0P9D123</accession>
<dbReference type="EMBL" id="LJCR01000496">
    <property type="protein sequence ID" value="KPV52582.1"/>
    <property type="molecule type" value="Genomic_DNA"/>
</dbReference>
<sequence length="262" mass="29302">MTPELDSQFQHEPQAEPTVRLTDALAPGNPVFQAVFDVLRQRIRRGEWLPGERLPSISQLSKTMEVSTGSVREALRSLQSIGLVKIEHGRGVFVTGWRPTTDLTSYFQNVNTGLIVALAETRRILEPELAALAAERGTIAELRQIETLAQEMERDAREGLDFVAPDVQFHRQIAQAARNPIMFRMMESINDLFLESRQLTSLEPGMTARAVRYHLLIAEALRDRNAPQARLLMLAHMNDTLSSLMAVEARIAGDGQLAPPEQ</sequence>
<dbReference type="InterPro" id="IPR036390">
    <property type="entry name" value="WH_DNA-bd_sf"/>
</dbReference>
<dbReference type="InterPro" id="IPR008920">
    <property type="entry name" value="TF_FadR/GntR_C"/>
</dbReference>
<gene>
    <name evidence="5" type="ORF">SE17_14610</name>
</gene>
<reference evidence="5 6" key="1">
    <citation type="submission" date="2015-09" db="EMBL/GenBank/DDBJ databases">
        <title>Draft genome sequence of Kouleothrix aurantiaca JCM 19913.</title>
        <authorList>
            <person name="Hemp J."/>
        </authorList>
    </citation>
    <scope>NUCLEOTIDE SEQUENCE [LARGE SCALE GENOMIC DNA]</scope>
    <source>
        <strain evidence="5 6">COM-B</strain>
    </source>
</reference>
<name>A0A0P9D123_9CHLR</name>
<dbReference type="SMART" id="SM00895">
    <property type="entry name" value="FCD"/>
    <property type="match status" value="1"/>
</dbReference>
<evidence type="ECO:0000313" key="5">
    <source>
        <dbReference type="EMBL" id="KPV52582.1"/>
    </source>
</evidence>
<dbReference type="SUPFAM" id="SSF46785">
    <property type="entry name" value="Winged helix' DNA-binding domain"/>
    <property type="match status" value="1"/>
</dbReference>
<dbReference type="InterPro" id="IPR000524">
    <property type="entry name" value="Tscrpt_reg_HTH_GntR"/>
</dbReference>
<dbReference type="CDD" id="cd07377">
    <property type="entry name" value="WHTH_GntR"/>
    <property type="match status" value="1"/>
</dbReference>
<dbReference type="PANTHER" id="PTHR43537:SF5">
    <property type="entry name" value="UXU OPERON TRANSCRIPTIONAL REGULATOR"/>
    <property type="match status" value="1"/>
</dbReference>
<keyword evidence="2" id="KW-0238">DNA-binding</keyword>